<reference evidence="1" key="1">
    <citation type="journal article" date="2015" name="Nature">
        <title>Complex archaea that bridge the gap between prokaryotes and eukaryotes.</title>
        <authorList>
            <person name="Spang A."/>
            <person name="Saw J.H."/>
            <person name="Jorgensen S.L."/>
            <person name="Zaremba-Niedzwiedzka K."/>
            <person name="Martijn J."/>
            <person name="Lind A.E."/>
            <person name="van Eijk R."/>
            <person name="Schleper C."/>
            <person name="Guy L."/>
            <person name="Ettema T.J."/>
        </authorList>
    </citation>
    <scope>NUCLEOTIDE SEQUENCE</scope>
</reference>
<evidence type="ECO:0000313" key="1">
    <source>
        <dbReference type="EMBL" id="KKN07067.1"/>
    </source>
</evidence>
<protein>
    <submittedName>
        <fullName evidence="1">Uncharacterized protein</fullName>
    </submittedName>
</protein>
<organism evidence="1">
    <name type="scientific">marine sediment metagenome</name>
    <dbReference type="NCBI Taxonomy" id="412755"/>
    <lineage>
        <taxon>unclassified sequences</taxon>
        <taxon>metagenomes</taxon>
        <taxon>ecological metagenomes</taxon>
    </lineage>
</organism>
<sequence length="353" mass="42054">MEKENSNVILFQNENARIEMIYNQPLEHGTTYYFKASIHKNKKFSNFEIEPFEFYPKIEEYLGTSIAKEIWDTIRPEIIKILDIDLGNLVKTKVDFSKKVFKIFDYPKCALCKEPKELRSSHIISKFVLKWIKKTSKTGKMRDLDYKRTQDSLKFPLLCDDCEQRISKFENYFAEMIFHPTVNLNSNDVNYDEKLLKFIISVNWRVINTIPMLMKKSLKEVSPHLVECEKNWREYLNGIIDKPLSSHYLIHTVCALDHIKEIKKSWQFLTQRSIAHSFDNYNGVDFVWCQLPFYLMISPVNPLSIEGYDQCLIQEKGLYKEDCIINLEKFDFMRFLLSKIDYYNEEIQKSKLK</sequence>
<dbReference type="AlphaFoldDB" id="A0A0F9N5G2"/>
<gene>
    <name evidence="1" type="ORF">LCGC14_1070910</name>
</gene>
<name>A0A0F9N5G2_9ZZZZ</name>
<proteinExistence type="predicted"/>
<dbReference type="EMBL" id="LAZR01004610">
    <property type="protein sequence ID" value="KKN07067.1"/>
    <property type="molecule type" value="Genomic_DNA"/>
</dbReference>
<accession>A0A0F9N5G2</accession>
<comment type="caution">
    <text evidence="1">The sequence shown here is derived from an EMBL/GenBank/DDBJ whole genome shotgun (WGS) entry which is preliminary data.</text>
</comment>